<gene>
    <name evidence="2" type="ORF">PUN28_006965</name>
</gene>
<keyword evidence="3" id="KW-1185">Reference proteome</keyword>
<protein>
    <submittedName>
        <fullName evidence="2">Uncharacterized protein</fullName>
    </submittedName>
</protein>
<dbReference type="AlphaFoldDB" id="A0AAW2G0Y7"/>
<organism evidence="2 3">
    <name type="scientific">Cardiocondyla obscurior</name>
    <dbReference type="NCBI Taxonomy" id="286306"/>
    <lineage>
        <taxon>Eukaryota</taxon>
        <taxon>Metazoa</taxon>
        <taxon>Ecdysozoa</taxon>
        <taxon>Arthropoda</taxon>
        <taxon>Hexapoda</taxon>
        <taxon>Insecta</taxon>
        <taxon>Pterygota</taxon>
        <taxon>Neoptera</taxon>
        <taxon>Endopterygota</taxon>
        <taxon>Hymenoptera</taxon>
        <taxon>Apocrita</taxon>
        <taxon>Aculeata</taxon>
        <taxon>Formicoidea</taxon>
        <taxon>Formicidae</taxon>
        <taxon>Myrmicinae</taxon>
        <taxon>Cardiocondyla</taxon>
    </lineage>
</organism>
<evidence type="ECO:0000313" key="3">
    <source>
        <dbReference type="Proteomes" id="UP001430953"/>
    </source>
</evidence>
<dbReference type="Proteomes" id="UP001430953">
    <property type="component" value="Unassembled WGS sequence"/>
</dbReference>
<comment type="caution">
    <text evidence="2">The sequence shown here is derived from an EMBL/GenBank/DDBJ whole genome shotgun (WGS) entry which is preliminary data.</text>
</comment>
<dbReference type="EMBL" id="JADYXP020000006">
    <property type="protein sequence ID" value="KAL0121854.1"/>
    <property type="molecule type" value="Genomic_DNA"/>
</dbReference>
<name>A0AAW2G0Y7_9HYME</name>
<evidence type="ECO:0000313" key="2">
    <source>
        <dbReference type="EMBL" id="KAL0121854.1"/>
    </source>
</evidence>
<feature type="region of interest" description="Disordered" evidence="1">
    <location>
        <begin position="83"/>
        <end position="106"/>
    </location>
</feature>
<evidence type="ECO:0000256" key="1">
    <source>
        <dbReference type="SAM" id="MobiDB-lite"/>
    </source>
</evidence>
<sequence length="106" mass="11824">MHLVTDTRKARVTRTGLLAPRSHAVGNVNLDSAPTDFLNFTAGYPTCLAIRGNKHAGTPSAFLRLPPETFNCSGRVLRFALQTNGDQRRKKRSIHRRSQHADEKTE</sequence>
<feature type="compositionally biased region" description="Basic residues" evidence="1">
    <location>
        <begin position="88"/>
        <end position="98"/>
    </location>
</feature>
<proteinExistence type="predicted"/>
<accession>A0AAW2G0Y7</accession>
<reference evidence="2 3" key="1">
    <citation type="submission" date="2023-03" db="EMBL/GenBank/DDBJ databases">
        <title>High recombination rates correlate with genetic variation in Cardiocondyla obscurior ants.</title>
        <authorList>
            <person name="Errbii M."/>
        </authorList>
    </citation>
    <scope>NUCLEOTIDE SEQUENCE [LARGE SCALE GENOMIC DNA]</scope>
    <source>
        <strain evidence="2">Alpha-2009</strain>
        <tissue evidence="2">Whole body</tissue>
    </source>
</reference>